<evidence type="ECO:0000313" key="1">
    <source>
        <dbReference type="EMBL" id="MDJ1371761.1"/>
    </source>
</evidence>
<gene>
    <name evidence="1" type="ORF">C7K25_10345</name>
</gene>
<sequence length="182" mass="19953">MSGYIELEEGEMNNVEVEVHPSGVITVNNAKDNVSTALDSEEVTALRAYFQAERDEQLGLWHDPEDAHKVVYRVPGEDDGDGRAIGILDLRTGETECLWEHLSTDIGAADRYFAAHPPARELPTALGAIVEGNGLRMHLVAPGAEDGDAWVTTSGYWRSPSETLKVLGPDWKLVHEGMQSDE</sequence>
<comment type="caution">
    <text evidence="1">The sequence shown here is derived from an EMBL/GenBank/DDBJ whole genome shotgun (WGS) entry which is preliminary data.</text>
</comment>
<proteinExistence type="predicted"/>
<accession>A0ABT7CAU8</accession>
<organism evidence="1 2">
    <name type="scientific">Gulosibacter molinativorax</name>
    <dbReference type="NCBI Taxonomy" id="256821"/>
    <lineage>
        <taxon>Bacteria</taxon>
        <taxon>Bacillati</taxon>
        <taxon>Actinomycetota</taxon>
        <taxon>Actinomycetes</taxon>
        <taxon>Micrococcales</taxon>
        <taxon>Microbacteriaceae</taxon>
        <taxon>Gulosibacter</taxon>
    </lineage>
</organism>
<dbReference type="RefSeq" id="WP_026937892.1">
    <property type="nucleotide sequence ID" value="NZ_CP028426.1"/>
</dbReference>
<evidence type="ECO:0000313" key="2">
    <source>
        <dbReference type="Proteomes" id="UP001170379"/>
    </source>
</evidence>
<reference evidence="1" key="1">
    <citation type="submission" date="2018-03" db="EMBL/GenBank/DDBJ databases">
        <authorList>
            <person name="Nunes O.C."/>
            <person name="Lopes A.R."/>
            <person name="Froufe H."/>
            <person name="Munoz-Merida A."/>
            <person name="Barroso C."/>
            <person name="Egas C."/>
        </authorList>
    </citation>
    <scope>NUCLEOTIDE SEQUENCE</scope>
    <source>
        <strain evidence="1">ON4</strain>
    </source>
</reference>
<protein>
    <submittedName>
        <fullName evidence="1">Uncharacterized protein</fullName>
    </submittedName>
</protein>
<dbReference type="Proteomes" id="UP001170379">
    <property type="component" value="Unassembled WGS sequence"/>
</dbReference>
<dbReference type="EMBL" id="PXVD01000016">
    <property type="protein sequence ID" value="MDJ1371761.1"/>
    <property type="molecule type" value="Genomic_DNA"/>
</dbReference>
<reference evidence="1" key="2">
    <citation type="journal article" date="2022" name="Sci. Rep.">
        <title>In silico prediction of the enzymes involved in the degradation of the herbicide molinate by Gulosibacter molinativorax ON4T.</title>
        <authorList>
            <person name="Lopes A.R."/>
            <person name="Bunin E."/>
            <person name="Viana A.T."/>
            <person name="Froufe H."/>
            <person name="Munoz-Merida A."/>
            <person name="Pinho D."/>
            <person name="Figueiredo J."/>
            <person name="Barroso C."/>
            <person name="Vaz-Moreira I."/>
            <person name="Bellanger X."/>
            <person name="Egas C."/>
            <person name="Nunes O.C."/>
        </authorList>
    </citation>
    <scope>NUCLEOTIDE SEQUENCE</scope>
    <source>
        <strain evidence="1">ON4</strain>
    </source>
</reference>
<keyword evidence="2" id="KW-1185">Reference proteome</keyword>
<name>A0ABT7CAU8_9MICO</name>